<evidence type="ECO:0000313" key="2">
    <source>
        <dbReference type="Proteomes" id="UP001152622"/>
    </source>
</evidence>
<sequence>MFGAGEGHLHDDPYASVQRSLALRPTPPRKRTHAPSPPLTSALESACSGCHSGLQKCPNSSPLVWREKEAGDTFTAGSTRHCPIRRLDPLHSRNFLRFTLCGRELWESESQQVLLFKAGGRSVSEEQQYGSFTSTEPPRSEFHEWRATATSHMQCGEQIPR</sequence>
<reference evidence="1" key="1">
    <citation type="journal article" date="2023" name="Science">
        <title>Genome structures resolve the early diversification of teleost fishes.</title>
        <authorList>
            <person name="Parey E."/>
            <person name="Louis A."/>
            <person name="Montfort J."/>
            <person name="Bouchez O."/>
            <person name="Roques C."/>
            <person name="Iampietro C."/>
            <person name="Lluch J."/>
            <person name="Castinel A."/>
            <person name="Donnadieu C."/>
            <person name="Desvignes T."/>
            <person name="Floi Bucao C."/>
            <person name="Jouanno E."/>
            <person name="Wen M."/>
            <person name="Mejri S."/>
            <person name="Dirks R."/>
            <person name="Jansen H."/>
            <person name="Henkel C."/>
            <person name="Chen W.J."/>
            <person name="Zahm M."/>
            <person name="Cabau C."/>
            <person name="Klopp C."/>
            <person name="Thompson A.W."/>
            <person name="Robinson-Rechavi M."/>
            <person name="Braasch I."/>
            <person name="Lecointre G."/>
            <person name="Bobe J."/>
            <person name="Postlethwait J.H."/>
            <person name="Berthelot C."/>
            <person name="Roest Crollius H."/>
            <person name="Guiguen Y."/>
        </authorList>
    </citation>
    <scope>NUCLEOTIDE SEQUENCE</scope>
    <source>
        <strain evidence="1">WJC10195</strain>
    </source>
</reference>
<accession>A0A9Q1IJ86</accession>
<keyword evidence="2" id="KW-1185">Reference proteome</keyword>
<organism evidence="1 2">
    <name type="scientific">Synaphobranchus kaupii</name>
    <name type="common">Kaup's arrowtooth eel</name>
    <dbReference type="NCBI Taxonomy" id="118154"/>
    <lineage>
        <taxon>Eukaryota</taxon>
        <taxon>Metazoa</taxon>
        <taxon>Chordata</taxon>
        <taxon>Craniata</taxon>
        <taxon>Vertebrata</taxon>
        <taxon>Euteleostomi</taxon>
        <taxon>Actinopterygii</taxon>
        <taxon>Neopterygii</taxon>
        <taxon>Teleostei</taxon>
        <taxon>Anguilliformes</taxon>
        <taxon>Synaphobranchidae</taxon>
        <taxon>Synaphobranchus</taxon>
    </lineage>
</organism>
<comment type="caution">
    <text evidence="1">The sequence shown here is derived from an EMBL/GenBank/DDBJ whole genome shotgun (WGS) entry which is preliminary data.</text>
</comment>
<evidence type="ECO:0000313" key="1">
    <source>
        <dbReference type="EMBL" id="KAJ8342600.1"/>
    </source>
</evidence>
<name>A0A9Q1IJ86_SYNKA</name>
<protein>
    <submittedName>
        <fullName evidence="1">Uncharacterized protein</fullName>
    </submittedName>
</protein>
<dbReference type="AlphaFoldDB" id="A0A9Q1IJ86"/>
<dbReference type="EMBL" id="JAINUF010000014">
    <property type="protein sequence ID" value="KAJ8342600.1"/>
    <property type="molecule type" value="Genomic_DNA"/>
</dbReference>
<dbReference type="Proteomes" id="UP001152622">
    <property type="component" value="Chromosome 14"/>
</dbReference>
<proteinExistence type="predicted"/>
<gene>
    <name evidence="1" type="ORF">SKAU_G00325280</name>
</gene>